<comment type="caution">
    <text evidence="1">The sequence shown here is derived from an EMBL/GenBank/DDBJ whole genome shotgun (WGS) entry which is preliminary data.</text>
</comment>
<dbReference type="VEuPathDB" id="PiroplasmaDB:BBOV_IV004310"/>
<dbReference type="Proteomes" id="UP000002173">
    <property type="component" value="Unassembled WGS sequence"/>
</dbReference>
<dbReference type="GeneID" id="5478594"/>
<keyword evidence="2" id="KW-1185">Reference proteome</keyword>
<evidence type="ECO:0000313" key="1">
    <source>
        <dbReference type="EMBL" id="EDO06792.1"/>
    </source>
</evidence>
<gene>
    <name evidence="1" type="ORF">BBOV_IV004310</name>
</gene>
<reference evidence="2" key="3">
    <citation type="journal article" date="2021" name="Int. J. Parasitol.">
        <title>Comparative analysis of gene expression between Babesia bovis blood stages and kinetes allowed by improved genome annotation.</title>
        <authorList>
            <person name="Ueti M.W."/>
            <person name="Johnson W.C."/>
            <person name="Kappmeyer L.S."/>
            <person name="Herndon D.R."/>
            <person name="Mousel M.R."/>
            <person name="Reif K.E."/>
            <person name="Taus N.S."/>
            <person name="Ifeonu O.O."/>
            <person name="Silva J.C."/>
            <person name="Suarez C.E."/>
            <person name="Brayton K.A."/>
        </authorList>
    </citation>
    <scope>NUCLEOTIDE SEQUENCE [LARGE SCALE GENOMIC DNA]</scope>
</reference>
<dbReference type="InParanoid" id="A7AQH3"/>
<dbReference type="KEGG" id="bbo:BBOV_IV004310"/>
<accession>A7AQH3</accession>
<reference evidence="1 2" key="1">
    <citation type="journal article" date="2007" name="PLoS Pathog.">
        <title>Genome sequence of Babesia bovis and comparative analysis of apicomplexan hemoprotozoa.</title>
        <authorList>
            <person name="Brayton K.A."/>
            <person name="Lau A.O.T."/>
            <person name="Herndon D.R."/>
            <person name="Hannick L."/>
            <person name="Kappmeyer L.S."/>
            <person name="Berens S.J."/>
            <person name="Bidwell S.L."/>
            <person name="Brown W.C."/>
            <person name="Crabtree J."/>
            <person name="Fadrosh D."/>
            <person name="Feldblum T."/>
            <person name="Forberger H.A."/>
            <person name="Haas B.J."/>
            <person name="Howell J.M."/>
            <person name="Khouri H."/>
            <person name="Koo H."/>
            <person name="Mann D.J."/>
            <person name="Norimine J."/>
            <person name="Paulsen I.T."/>
            <person name="Radune D."/>
            <person name="Ren Q."/>
            <person name="Smith R.K. Jr."/>
            <person name="Suarez C.E."/>
            <person name="White O."/>
            <person name="Wortman J.R."/>
            <person name="Knowles D.P. Jr."/>
            <person name="McElwain T.F."/>
            <person name="Nene V.M."/>
        </authorList>
    </citation>
    <scope>NUCLEOTIDE SEQUENCE [LARGE SCALE GENOMIC DNA]</scope>
    <source>
        <strain evidence="1">T2Bo</strain>
    </source>
</reference>
<protein>
    <submittedName>
        <fullName evidence="1">Uncharacterized protein</fullName>
    </submittedName>
</protein>
<sequence length="589" mass="66651">MYYPYPNDTGCAAANPFIVNSTLTTKKHLTNTELKMPRIDPKPIEMFMYTNHMDREMMWKPNRSGSNNPNRVYQRNMPDVSSYNMVNPYTFDNSTTGWDNYLLPKVNPKAGRVKNSIQSNGKRGSKVALTKPKRSYVRKNRAEVDVSSFVQPDDVPDCDTTNAGSPAMKYIKPVSQGQRYAFTMDYTNPFAGNDLENNDFQMFCPTPVSKFRGYKWVLVKDSELPNPEHKEVHTFRPSTDNACCSCGQALLQICSSTLLHNNLDKGNVTKPCYGNMTMNQVDVPTRQISAVESQLDCKDRLVSRTTPMDTHRRNTESRDFPNVPTFMPPYFGGVPQEFYSKLQGELISTANGPIFQPYPIPLVSNVGLPPPKYKACAQPSKVRIKKGQKLANGGDQATISTDVSDADCLATPRHFNMMQVNEDFKYIPNVMMMPEKVPYMLPEEQMDPMLLHQPDVIGNPVTHIPDLKRRRDQYEFEGPMMETFEYMPPPIHYVNPYNPPMFPQPPQIVFNGKLPLNPDNTHVMPNPVDTNMYHTKAVPTVVGDDMMGSRNSSAFVFSDAVKGSGECERNTTRCTNNVQAEVPDRTIYD</sequence>
<evidence type="ECO:0000313" key="2">
    <source>
        <dbReference type="Proteomes" id="UP000002173"/>
    </source>
</evidence>
<dbReference type="AlphaFoldDB" id="A7AQH3"/>
<name>A7AQH3_BABBO</name>
<reference evidence="2" key="2">
    <citation type="journal article" date="2020" name="Data Brief">
        <title>Transcriptome dataset of Babesia bovis life stages within vertebrate and invertebrate hosts.</title>
        <authorList>
            <person name="Ueti M.W."/>
            <person name="Johnson W.C."/>
            <person name="Kappmeyer L.S."/>
            <person name="Herndon D.R."/>
            <person name="Mousel M.R."/>
            <person name="Reif K.E."/>
            <person name="Taus N.S."/>
            <person name="Ifeonu O.O."/>
            <person name="Silva J.C."/>
            <person name="Suarez C.E."/>
            <person name="Brayton K.A."/>
        </authorList>
    </citation>
    <scope>NUCLEOTIDE SEQUENCE [LARGE SCALE GENOMIC DNA]</scope>
</reference>
<organism evidence="1 2">
    <name type="scientific">Babesia bovis</name>
    <dbReference type="NCBI Taxonomy" id="5865"/>
    <lineage>
        <taxon>Eukaryota</taxon>
        <taxon>Sar</taxon>
        <taxon>Alveolata</taxon>
        <taxon>Apicomplexa</taxon>
        <taxon>Aconoidasida</taxon>
        <taxon>Piroplasmida</taxon>
        <taxon>Babesiidae</taxon>
        <taxon>Babesia</taxon>
    </lineage>
</organism>
<proteinExistence type="predicted"/>
<dbReference type="RefSeq" id="XP_001610360.1">
    <property type="nucleotide sequence ID" value="XM_001610310.1"/>
</dbReference>
<dbReference type="EMBL" id="AAXT01000002">
    <property type="protein sequence ID" value="EDO06792.1"/>
    <property type="molecule type" value="Genomic_DNA"/>
</dbReference>